<organism evidence="1 2">
    <name type="scientific">Pleuronectes platessa</name>
    <name type="common">European plaice</name>
    <dbReference type="NCBI Taxonomy" id="8262"/>
    <lineage>
        <taxon>Eukaryota</taxon>
        <taxon>Metazoa</taxon>
        <taxon>Chordata</taxon>
        <taxon>Craniata</taxon>
        <taxon>Vertebrata</taxon>
        <taxon>Euteleostomi</taxon>
        <taxon>Actinopterygii</taxon>
        <taxon>Neopterygii</taxon>
        <taxon>Teleostei</taxon>
        <taxon>Neoteleostei</taxon>
        <taxon>Acanthomorphata</taxon>
        <taxon>Carangaria</taxon>
        <taxon>Pleuronectiformes</taxon>
        <taxon>Pleuronectoidei</taxon>
        <taxon>Pleuronectidae</taxon>
        <taxon>Pleuronectes</taxon>
    </lineage>
</organism>
<reference evidence="1" key="1">
    <citation type="submission" date="2020-03" db="EMBL/GenBank/DDBJ databases">
        <authorList>
            <person name="Weist P."/>
        </authorList>
    </citation>
    <scope>NUCLEOTIDE SEQUENCE</scope>
</reference>
<proteinExistence type="predicted"/>
<dbReference type="AlphaFoldDB" id="A0A9N7V778"/>
<dbReference type="EMBL" id="CADEAL010003235">
    <property type="protein sequence ID" value="CAB1443947.1"/>
    <property type="molecule type" value="Genomic_DNA"/>
</dbReference>
<accession>A0A9N7V778</accession>
<dbReference type="Proteomes" id="UP001153269">
    <property type="component" value="Unassembled WGS sequence"/>
</dbReference>
<keyword evidence="2" id="KW-1185">Reference proteome</keyword>
<evidence type="ECO:0000313" key="1">
    <source>
        <dbReference type="EMBL" id="CAB1443947.1"/>
    </source>
</evidence>
<sequence>MASMPDHINAIAPVSSPLPHHTHHPLLELAQSGRHLRIPSLVPGLVGAVSVQGEGFKKEGLGLLGKRSESGKGKERRERAKPALASSLWYYFVQNTWGRECAPPGPSSRPLHLFITAPQGHAGVLSRQASFGLHGDWQPEKSGQLMWDEHSHSTPDGIKRYKPPPYSVLPFVPQP</sequence>
<gene>
    <name evidence="1" type="ORF">PLEPLA_LOCUS31663</name>
</gene>
<evidence type="ECO:0000313" key="2">
    <source>
        <dbReference type="Proteomes" id="UP001153269"/>
    </source>
</evidence>
<name>A0A9N7V778_PLEPL</name>
<protein>
    <submittedName>
        <fullName evidence="1">Uncharacterized protein</fullName>
    </submittedName>
</protein>
<comment type="caution">
    <text evidence="1">The sequence shown here is derived from an EMBL/GenBank/DDBJ whole genome shotgun (WGS) entry which is preliminary data.</text>
</comment>